<feature type="transmembrane region" description="Helical" evidence="2">
    <location>
        <begin position="125"/>
        <end position="151"/>
    </location>
</feature>
<evidence type="ECO:0000313" key="3">
    <source>
        <dbReference type="EMBL" id="EFO96999.1"/>
    </source>
</evidence>
<dbReference type="AlphaFoldDB" id="E3NGA0"/>
<keyword evidence="4" id="KW-1185">Reference proteome</keyword>
<proteinExistence type="predicted"/>
<evidence type="ECO:0000313" key="4">
    <source>
        <dbReference type="Proteomes" id="UP000008281"/>
    </source>
</evidence>
<evidence type="ECO:0000256" key="2">
    <source>
        <dbReference type="SAM" id="Phobius"/>
    </source>
</evidence>
<accession>E3NGA0</accession>
<keyword evidence="2" id="KW-0812">Transmembrane</keyword>
<dbReference type="InParanoid" id="E3NGA0"/>
<keyword evidence="2" id="KW-1133">Transmembrane helix</keyword>
<reference evidence="3" key="1">
    <citation type="submission" date="2007-07" db="EMBL/GenBank/DDBJ databases">
        <title>PCAP assembly of the Caenorhabditis remanei genome.</title>
        <authorList>
            <consortium name="The Caenorhabditis remanei Sequencing Consortium"/>
            <person name="Wilson R.K."/>
        </authorList>
    </citation>
    <scope>NUCLEOTIDE SEQUENCE [LARGE SCALE GENOMIC DNA]</scope>
    <source>
        <strain evidence="3">PB4641</strain>
    </source>
</reference>
<evidence type="ECO:0000256" key="1">
    <source>
        <dbReference type="SAM" id="MobiDB-lite"/>
    </source>
</evidence>
<dbReference type="CTD" id="9800208"/>
<feature type="region of interest" description="Disordered" evidence="1">
    <location>
        <begin position="1"/>
        <end position="23"/>
    </location>
</feature>
<dbReference type="Proteomes" id="UP000008281">
    <property type="component" value="Unassembled WGS sequence"/>
</dbReference>
<dbReference type="GeneID" id="9800208"/>
<dbReference type="KEGG" id="crq:GCK72_015462"/>
<dbReference type="EMBL" id="DS268651">
    <property type="protein sequence ID" value="EFO96999.1"/>
    <property type="molecule type" value="Genomic_DNA"/>
</dbReference>
<name>E3NGA0_CAERE</name>
<organism evidence="4">
    <name type="scientific">Caenorhabditis remanei</name>
    <name type="common">Caenorhabditis vulgaris</name>
    <dbReference type="NCBI Taxonomy" id="31234"/>
    <lineage>
        <taxon>Eukaryota</taxon>
        <taxon>Metazoa</taxon>
        <taxon>Ecdysozoa</taxon>
        <taxon>Nematoda</taxon>
        <taxon>Chromadorea</taxon>
        <taxon>Rhabditida</taxon>
        <taxon>Rhabditina</taxon>
        <taxon>Rhabditomorpha</taxon>
        <taxon>Rhabditoidea</taxon>
        <taxon>Rhabditidae</taxon>
        <taxon>Peloderinae</taxon>
        <taxon>Caenorhabditis</taxon>
    </lineage>
</organism>
<protein>
    <submittedName>
        <fullName evidence="3">Uncharacterized protein</fullName>
    </submittedName>
</protein>
<keyword evidence="2" id="KW-0472">Membrane</keyword>
<dbReference type="HOGENOM" id="CLU_1697152_0_0_1"/>
<gene>
    <name evidence="3" type="ORF">CRE_27891</name>
</gene>
<dbReference type="RefSeq" id="XP_003092587.2">
    <property type="nucleotide sequence ID" value="XM_003092539.2"/>
</dbReference>
<sequence length="155" mass="18143">MVTKDNLRSSENPAKQGWDSAESKKSLMERIRDLQHQEYSLQASITKTARSNYRKLLEEKDREIEELMHCKEAYKALKSENDEKNSNRNTYARFPFNQSRSGKTVEKMVYQYQKISEADLTPSEVLLFFVACPLLVSLFILLPFVLFAYAYPRTK</sequence>